<dbReference type="AlphaFoldDB" id="A0A7J7GR30"/>
<protein>
    <submittedName>
        <fullName evidence="1">Uncharacterized protein</fullName>
    </submittedName>
</protein>
<comment type="caution">
    <text evidence="1">The sequence shown here is derived from an EMBL/GenBank/DDBJ whole genome shotgun (WGS) entry which is preliminary data.</text>
</comment>
<proteinExistence type="predicted"/>
<reference evidence="1 2" key="2">
    <citation type="submission" date="2020-07" db="EMBL/GenBank/DDBJ databases">
        <title>Genome assembly of wild tea tree DASZ reveals pedigree and selection history of tea varieties.</title>
        <authorList>
            <person name="Zhang W."/>
        </authorList>
    </citation>
    <scope>NUCLEOTIDE SEQUENCE [LARGE SCALE GENOMIC DNA]</scope>
    <source>
        <strain evidence="2">cv. G240</strain>
        <tissue evidence="1">Leaf</tissue>
    </source>
</reference>
<accession>A0A7J7GR30</accession>
<dbReference type="EMBL" id="JACBKZ010000009">
    <property type="protein sequence ID" value="KAF5943140.1"/>
    <property type="molecule type" value="Genomic_DNA"/>
</dbReference>
<evidence type="ECO:0000313" key="2">
    <source>
        <dbReference type="Proteomes" id="UP000593564"/>
    </source>
</evidence>
<dbReference type="Proteomes" id="UP000593564">
    <property type="component" value="Unassembled WGS sequence"/>
</dbReference>
<gene>
    <name evidence="1" type="ORF">HYC85_020782</name>
</gene>
<name>A0A7J7GR30_CAMSI</name>
<evidence type="ECO:0000313" key="1">
    <source>
        <dbReference type="EMBL" id="KAF5943140.1"/>
    </source>
</evidence>
<sequence length="49" mass="5518">MEMHPQEIDLQMHPQEMELLTCELGPQSGLPLTLKSSTSSYWLAQVASM</sequence>
<organism evidence="1 2">
    <name type="scientific">Camellia sinensis</name>
    <name type="common">Tea plant</name>
    <name type="synonym">Thea sinensis</name>
    <dbReference type="NCBI Taxonomy" id="4442"/>
    <lineage>
        <taxon>Eukaryota</taxon>
        <taxon>Viridiplantae</taxon>
        <taxon>Streptophyta</taxon>
        <taxon>Embryophyta</taxon>
        <taxon>Tracheophyta</taxon>
        <taxon>Spermatophyta</taxon>
        <taxon>Magnoliopsida</taxon>
        <taxon>eudicotyledons</taxon>
        <taxon>Gunneridae</taxon>
        <taxon>Pentapetalae</taxon>
        <taxon>asterids</taxon>
        <taxon>Ericales</taxon>
        <taxon>Theaceae</taxon>
        <taxon>Camellia</taxon>
    </lineage>
</organism>
<reference evidence="2" key="1">
    <citation type="journal article" date="2020" name="Nat. Commun.">
        <title>Genome assembly of wild tea tree DASZ reveals pedigree and selection history of tea varieties.</title>
        <authorList>
            <person name="Zhang W."/>
            <person name="Zhang Y."/>
            <person name="Qiu H."/>
            <person name="Guo Y."/>
            <person name="Wan H."/>
            <person name="Zhang X."/>
            <person name="Scossa F."/>
            <person name="Alseekh S."/>
            <person name="Zhang Q."/>
            <person name="Wang P."/>
            <person name="Xu L."/>
            <person name="Schmidt M.H."/>
            <person name="Jia X."/>
            <person name="Li D."/>
            <person name="Zhu A."/>
            <person name="Guo F."/>
            <person name="Chen W."/>
            <person name="Ni D."/>
            <person name="Usadel B."/>
            <person name="Fernie A.R."/>
            <person name="Wen W."/>
        </authorList>
    </citation>
    <scope>NUCLEOTIDE SEQUENCE [LARGE SCALE GENOMIC DNA]</scope>
    <source>
        <strain evidence="2">cv. G240</strain>
    </source>
</reference>
<keyword evidence="2" id="KW-1185">Reference proteome</keyword>